<evidence type="ECO:0000259" key="2">
    <source>
        <dbReference type="Pfam" id="PF18962"/>
    </source>
</evidence>
<evidence type="ECO:0000313" key="4">
    <source>
        <dbReference type="Proteomes" id="UP000831068"/>
    </source>
</evidence>
<gene>
    <name evidence="3" type="ORF">MTP08_00675</name>
</gene>
<feature type="domain" description="Secretion system C-terminal sorting" evidence="2">
    <location>
        <begin position="226"/>
        <end position="294"/>
    </location>
</feature>
<evidence type="ECO:0000256" key="1">
    <source>
        <dbReference type="ARBA" id="ARBA00022729"/>
    </source>
</evidence>
<dbReference type="Pfam" id="PF18962">
    <property type="entry name" value="Por_Secre_tail"/>
    <property type="match status" value="1"/>
</dbReference>
<sequence>MVWGTSIGVNNPSAAGSGIFNFNVNQNGIYLYGIADGVVGSYYATPGTYRTQILGGTDLFLNKFDDTGNRLWGTYFGGNGFDDILGSGEIALGNNKIVVGGNTFGTDNMSTPGAFLATPPNNSYWGNVFFTSFDDSGNRQFCSYFGGAKNLNSIYGESINTSFDHAGNLYLWGSTTAISGIATSNGAYPNAINPQDLPFGYLVKFSPKESEMGTSEVELLKDLVLYNNPNNGNFTLSGNVLEKQRCKVKIYDSAGRFLASPLSKKAKTQNFDMHGFLKNGIYMIHILDENDKNLKVFKMTVN</sequence>
<dbReference type="RefSeq" id="WP_243576639.1">
    <property type="nucleotide sequence ID" value="NZ_CP094529.1"/>
</dbReference>
<organism evidence="3 4">
    <name type="scientific">Chryseobacterium oryzae</name>
    <dbReference type="NCBI Taxonomy" id="2929799"/>
    <lineage>
        <taxon>Bacteria</taxon>
        <taxon>Pseudomonadati</taxon>
        <taxon>Bacteroidota</taxon>
        <taxon>Flavobacteriia</taxon>
        <taxon>Flavobacteriales</taxon>
        <taxon>Weeksellaceae</taxon>
        <taxon>Chryseobacterium group</taxon>
        <taxon>Chryseobacterium</taxon>
    </lineage>
</organism>
<name>A0ABY4BKR6_9FLAO</name>
<dbReference type="PANTHER" id="PTHR35580">
    <property type="entry name" value="CELL SURFACE GLYCOPROTEIN (S-LAYER PROTEIN)-LIKE PROTEIN"/>
    <property type="match status" value="1"/>
</dbReference>
<evidence type="ECO:0000313" key="3">
    <source>
        <dbReference type="EMBL" id="UOE38326.1"/>
    </source>
</evidence>
<accession>A0ABY4BKR6</accession>
<dbReference type="EMBL" id="CP094529">
    <property type="protein sequence ID" value="UOE38326.1"/>
    <property type="molecule type" value="Genomic_DNA"/>
</dbReference>
<dbReference type="InterPro" id="IPR052918">
    <property type="entry name" value="Motility_Chemotaxis_Reg"/>
</dbReference>
<protein>
    <submittedName>
        <fullName evidence="3">T9SS type A sorting domain-containing protein</fullName>
    </submittedName>
</protein>
<keyword evidence="4" id="KW-1185">Reference proteome</keyword>
<dbReference type="InterPro" id="IPR026444">
    <property type="entry name" value="Secre_tail"/>
</dbReference>
<reference evidence="3 4" key="1">
    <citation type="submission" date="2022-03" db="EMBL/GenBank/DDBJ databases">
        <title>Chryseobacterium sp. isolated from the Andong Sikhe.</title>
        <authorList>
            <person name="Won M."/>
            <person name="Kim S.-J."/>
            <person name="Kwon S.-W."/>
        </authorList>
    </citation>
    <scope>NUCLEOTIDE SEQUENCE [LARGE SCALE GENOMIC DNA]</scope>
    <source>
        <strain evidence="3 4">ADR-1</strain>
    </source>
</reference>
<dbReference type="Proteomes" id="UP000831068">
    <property type="component" value="Chromosome"/>
</dbReference>
<proteinExistence type="predicted"/>
<dbReference type="NCBIfam" id="TIGR04183">
    <property type="entry name" value="Por_Secre_tail"/>
    <property type="match status" value="1"/>
</dbReference>
<keyword evidence="1" id="KW-0732">Signal</keyword>
<dbReference type="PANTHER" id="PTHR35580:SF1">
    <property type="entry name" value="PHYTASE-LIKE DOMAIN-CONTAINING PROTEIN"/>
    <property type="match status" value="1"/>
</dbReference>